<dbReference type="OrthoDB" id="2971595at2"/>
<dbReference type="Pfam" id="PF13790">
    <property type="entry name" value="SR1P"/>
    <property type="match status" value="1"/>
</dbReference>
<dbReference type="Proteomes" id="UP000027822">
    <property type="component" value="Unassembled WGS sequence"/>
</dbReference>
<dbReference type="EMBL" id="JOTN01000002">
    <property type="protein sequence ID" value="KEK20958.1"/>
    <property type="molecule type" value="Genomic_DNA"/>
</dbReference>
<gene>
    <name evidence="1" type="ORF">BAMA_09185</name>
</gene>
<evidence type="ECO:0000313" key="1">
    <source>
        <dbReference type="EMBL" id="KEK20958.1"/>
    </source>
</evidence>
<proteinExistence type="predicted"/>
<organism evidence="1 2">
    <name type="scientific">Bacillus manliponensis</name>
    <dbReference type="NCBI Taxonomy" id="574376"/>
    <lineage>
        <taxon>Bacteria</taxon>
        <taxon>Bacillati</taxon>
        <taxon>Bacillota</taxon>
        <taxon>Bacilli</taxon>
        <taxon>Bacillales</taxon>
        <taxon>Bacillaceae</taxon>
        <taxon>Bacillus</taxon>
        <taxon>Bacillus cereus group</taxon>
    </lineage>
</organism>
<evidence type="ECO:0000313" key="2">
    <source>
        <dbReference type="Proteomes" id="UP000027822"/>
    </source>
</evidence>
<dbReference type="InterPro" id="IPR025236">
    <property type="entry name" value="SR1P"/>
</dbReference>
<dbReference type="AlphaFoldDB" id="A0A073KF93"/>
<keyword evidence="2" id="KW-1185">Reference proteome</keyword>
<name>A0A073KF93_9BACI</name>
<accession>A0A073KF93</accession>
<protein>
    <submittedName>
        <fullName evidence="1">Phosphoesterase</fullName>
    </submittedName>
</protein>
<reference evidence="1 2" key="1">
    <citation type="submission" date="2014-06" db="EMBL/GenBank/DDBJ databases">
        <title>Draft genome sequence of Bacillus manliponensis JCM 15802 (MCCC 1A00708).</title>
        <authorList>
            <person name="Lai Q."/>
            <person name="Liu Y."/>
            <person name="Shao Z."/>
        </authorList>
    </citation>
    <scope>NUCLEOTIDE SEQUENCE [LARGE SCALE GENOMIC DNA]</scope>
    <source>
        <strain evidence="1 2">JCM 15802</strain>
    </source>
</reference>
<sequence length="43" mass="4850">MGTIVCQVCESTIAHFEDEKVTVLYGKCSSQCECKQREHTKAQ</sequence>
<dbReference type="RefSeq" id="WP_034635837.1">
    <property type="nucleotide sequence ID" value="NZ_CBCSJC010000001.1"/>
</dbReference>
<comment type="caution">
    <text evidence="1">The sequence shown here is derived from an EMBL/GenBank/DDBJ whole genome shotgun (WGS) entry which is preliminary data.</text>
</comment>